<dbReference type="PANTHER" id="PTHR31996">
    <property type="entry name" value="COILED-COIL DOMAIN-CONTAINING PROTEIN 115"/>
    <property type="match status" value="1"/>
</dbReference>
<dbReference type="STRING" id="379508.A5E6W5"/>
<evidence type="ECO:0000313" key="3">
    <source>
        <dbReference type="Proteomes" id="UP000001996"/>
    </source>
</evidence>
<dbReference type="GO" id="GO:1990871">
    <property type="term" value="C:Vma12-Vma22 assembly complex"/>
    <property type="evidence" value="ECO:0007669"/>
    <property type="project" value="TreeGrafter"/>
</dbReference>
<dbReference type="GeneID" id="5230546"/>
<dbReference type="InParanoid" id="A5E6W5"/>
<dbReference type="VEuPathDB" id="FungiDB:LELG_05354"/>
<dbReference type="FunCoup" id="A5E6W5">
    <property type="interactions" value="59"/>
</dbReference>
<dbReference type="GO" id="GO:0070072">
    <property type="term" value="P:vacuolar proton-transporting V-type ATPase complex assembly"/>
    <property type="evidence" value="ECO:0007669"/>
    <property type="project" value="InterPro"/>
</dbReference>
<protein>
    <recommendedName>
        <fullName evidence="1">Vacuolar ATPase assembly protein VMA22</fullName>
    </recommendedName>
</protein>
<keyword evidence="3" id="KW-1185">Reference proteome</keyword>
<dbReference type="PANTHER" id="PTHR31996:SF2">
    <property type="entry name" value="COILED-COIL DOMAIN-CONTAINING PROTEIN 115"/>
    <property type="match status" value="1"/>
</dbReference>
<evidence type="ECO:0000256" key="1">
    <source>
        <dbReference type="ARBA" id="ARBA00093634"/>
    </source>
</evidence>
<dbReference type="EMBL" id="CH981532">
    <property type="protein sequence ID" value="EDK47173.1"/>
    <property type="molecule type" value="Genomic_DNA"/>
</dbReference>
<dbReference type="KEGG" id="lel:PVL30_002449"/>
<dbReference type="InterPro" id="IPR040357">
    <property type="entry name" value="Vma22/CCDC115"/>
</dbReference>
<dbReference type="HOGENOM" id="CLU_089394_1_0_1"/>
<dbReference type="AlphaFoldDB" id="A5E6W5"/>
<dbReference type="Proteomes" id="UP000001996">
    <property type="component" value="Unassembled WGS sequence"/>
</dbReference>
<dbReference type="OrthoDB" id="408631at2759"/>
<dbReference type="OMA" id="RANYHNK"/>
<proteinExistence type="predicted"/>
<dbReference type="GO" id="GO:0051082">
    <property type="term" value="F:unfolded protein binding"/>
    <property type="evidence" value="ECO:0007669"/>
    <property type="project" value="TreeGrafter"/>
</dbReference>
<dbReference type="eggNOG" id="ENOG502SBHH">
    <property type="taxonomic scope" value="Eukaryota"/>
</dbReference>
<dbReference type="Pfam" id="PF21730">
    <property type="entry name" value="Vma22_CCDC115"/>
    <property type="match status" value="1"/>
</dbReference>
<evidence type="ECO:0000313" key="2">
    <source>
        <dbReference type="EMBL" id="EDK47173.1"/>
    </source>
</evidence>
<organism evidence="2 3">
    <name type="scientific">Lodderomyces elongisporus (strain ATCC 11503 / CBS 2605 / JCM 1781 / NBRC 1676 / NRRL YB-4239)</name>
    <name type="common">Yeast</name>
    <name type="synonym">Saccharomyces elongisporus</name>
    <dbReference type="NCBI Taxonomy" id="379508"/>
    <lineage>
        <taxon>Eukaryota</taxon>
        <taxon>Fungi</taxon>
        <taxon>Dikarya</taxon>
        <taxon>Ascomycota</taxon>
        <taxon>Saccharomycotina</taxon>
        <taxon>Pichiomycetes</taxon>
        <taxon>Debaryomycetaceae</taxon>
        <taxon>Candida/Lodderomyces clade</taxon>
        <taxon>Lodderomyces</taxon>
    </lineage>
</organism>
<gene>
    <name evidence="2" type="ORF">LELG_05354</name>
</gene>
<accession>A5E6W5</accession>
<sequence length="212" mass="24209">MASDEKTIELLEKLHNYQLLTNSYRQSFISGFQDLARANFQTSERIKIGKDAYDLRPCLACTIAEAQKEANGEPLLTIVDKLKERNMNGNEHEQYDADGDHDVDHDIVAGDDIKQQVKNRKRKNVQTKEVEQGVLKDVPEEVNEKTDVSYDDKNEEASTVLFRDPIKQFGAIPPATLRKSQSHFKEALLQAVEIINLQKSIQRLITQLELEN</sequence>
<name>A5E6W5_LODEL</name>
<reference evidence="2 3" key="1">
    <citation type="journal article" date="2009" name="Nature">
        <title>Evolution of pathogenicity and sexual reproduction in eight Candida genomes.</title>
        <authorList>
            <person name="Butler G."/>
            <person name="Rasmussen M.D."/>
            <person name="Lin M.F."/>
            <person name="Santos M.A."/>
            <person name="Sakthikumar S."/>
            <person name="Munro C.A."/>
            <person name="Rheinbay E."/>
            <person name="Grabherr M."/>
            <person name="Forche A."/>
            <person name="Reedy J.L."/>
            <person name="Agrafioti I."/>
            <person name="Arnaud M.B."/>
            <person name="Bates S."/>
            <person name="Brown A.J."/>
            <person name="Brunke S."/>
            <person name="Costanzo M.C."/>
            <person name="Fitzpatrick D.A."/>
            <person name="de Groot P.W."/>
            <person name="Harris D."/>
            <person name="Hoyer L.L."/>
            <person name="Hube B."/>
            <person name="Klis F.M."/>
            <person name="Kodira C."/>
            <person name="Lennard N."/>
            <person name="Logue M.E."/>
            <person name="Martin R."/>
            <person name="Neiman A.M."/>
            <person name="Nikolaou E."/>
            <person name="Quail M.A."/>
            <person name="Quinn J."/>
            <person name="Santos M.C."/>
            <person name="Schmitzberger F.F."/>
            <person name="Sherlock G."/>
            <person name="Shah P."/>
            <person name="Silverstein K.A."/>
            <person name="Skrzypek M.S."/>
            <person name="Soll D."/>
            <person name="Staggs R."/>
            <person name="Stansfield I."/>
            <person name="Stumpf M.P."/>
            <person name="Sudbery P.E."/>
            <person name="Srikantha T."/>
            <person name="Zeng Q."/>
            <person name="Berman J."/>
            <person name="Berriman M."/>
            <person name="Heitman J."/>
            <person name="Gow N.A."/>
            <person name="Lorenz M.C."/>
            <person name="Birren B.W."/>
            <person name="Kellis M."/>
            <person name="Cuomo C.A."/>
        </authorList>
    </citation>
    <scope>NUCLEOTIDE SEQUENCE [LARGE SCALE GENOMIC DNA]</scope>
    <source>
        <strain evidence="3">ATCC 11503 / BCRC 21390 / CBS 2605 / JCM 1781 / NBRC 1676 / NRRL YB-4239</strain>
    </source>
</reference>